<keyword evidence="1" id="KW-0813">Transport</keyword>
<evidence type="ECO:0000313" key="5">
    <source>
        <dbReference type="Proteomes" id="UP000772434"/>
    </source>
</evidence>
<dbReference type="GO" id="GO:0005524">
    <property type="term" value="F:ATP binding"/>
    <property type="evidence" value="ECO:0007669"/>
    <property type="project" value="InterPro"/>
</dbReference>
<sequence length="74" mass="8556">MANDFVTAAGGYLNNPNATSSCEYCEYAVGDEFYTPLNISYDNRWRDVFIVFAFFVFNVIVTIIASRYLRYAKR</sequence>
<dbReference type="GO" id="GO:0042626">
    <property type="term" value="F:ATPase-coupled transmembrane transporter activity"/>
    <property type="evidence" value="ECO:0007669"/>
    <property type="project" value="InterPro"/>
</dbReference>
<feature type="domain" description="CDR ABC transporter" evidence="3">
    <location>
        <begin position="30"/>
        <end position="72"/>
    </location>
</feature>
<accession>A0A9P5P4U7</accession>
<keyword evidence="2" id="KW-1133">Transmembrane helix</keyword>
<feature type="transmembrane region" description="Helical" evidence="2">
    <location>
        <begin position="48"/>
        <end position="69"/>
    </location>
</feature>
<keyword evidence="5" id="KW-1185">Reference proteome</keyword>
<evidence type="ECO:0000313" key="4">
    <source>
        <dbReference type="EMBL" id="KAF9041170.1"/>
    </source>
</evidence>
<dbReference type="Pfam" id="PF06422">
    <property type="entry name" value="PDR_CDR"/>
    <property type="match status" value="1"/>
</dbReference>
<dbReference type="Proteomes" id="UP000772434">
    <property type="component" value="Unassembled WGS sequence"/>
</dbReference>
<organism evidence="4 5">
    <name type="scientific">Rhodocollybia butyracea</name>
    <dbReference type="NCBI Taxonomy" id="206335"/>
    <lineage>
        <taxon>Eukaryota</taxon>
        <taxon>Fungi</taxon>
        <taxon>Dikarya</taxon>
        <taxon>Basidiomycota</taxon>
        <taxon>Agaricomycotina</taxon>
        <taxon>Agaricomycetes</taxon>
        <taxon>Agaricomycetidae</taxon>
        <taxon>Agaricales</taxon>
        <taxon>Marasmiineae</taxon>
        <taxon>Omphalotaceae</taxon>
        <taxon>Rhodocollybia</taxon>
    </lineage>
</organism>
<proteinExistence type="predicted"/>
<gene>
    <name evidence="4" type="ORF">BDP27DRAFT_1435091</name>
</gene>
<dbReference type="InterPro" id="IPR010929">
    <property type="entry name" value="PDR_CDR_ABC"/>
</dbReference>
<dbReference type="OrthoDB" id="245989at2759"/>
<dbReference type="GO" id="GO:0016020">
    <property type="term" value="C:membrane"/>
    <property type="evidence" value="ECO:0007669"/>
    <property type="project" value="InterPro"/>
</dbReference>
<evidence type="ECO:0000256" key="1">
    <source>
        <dbReference type="ARBA" id="ARBA00022448"/>
    </source>
</evidence>
<dbReference type="AlphaFoldDB" id="A0A9P5P4U7"/>
<evidence type="ECO:0000259" key="3">
    <source>
        <dbReference type="Pfam" id="PF06422"/>
    </source>
</evidence>
<evidence type="ECO:0000256" key="2">
    <source>
        <dbReference type="SAM" id="Phobius"/>
    </source>
</evidence>
<name>A0A9P5P4U7_9AGAR</name>
<keyword evidence="2" id="KW-0472">Membrane</keyword>
<keyword evidence="2" id="KW-0812">Transmembrane</keyword>
<dbReference type="EMBL" id="JADNRY010000553">
    <property type="protein sequence ID" value="KAF9041170.1"/>
    <property type="molecule type" value="Genomic_DNA"/>
</dbReference>
<reference evidence="4" key="1">
    <citation type="submission" date="2020-11" db="EMBL/GenBank/DDBJ databases">
        <authorList>
            <consortium name="DOE Joint Genome Institute"/>
            <person name="Ahrendt S."/>
            <person name="Riley R."/>
            <person name="Andreopoulos W."/>
            <person name="Labutti K."/>
            <person name="Pangilinan J."/>
            <person name="Ruiz-Duenas F.J."/>
            <person name="Barrasa J.M."/>
            <person name="Sanchez-Garcia M."/>
            <person name="Camarero S."/>
            <person name="Miyauchi S."/>
            <person name="Serrano A."/>
            <person name="Linde D."/>
            <person name="Babiker R."/>
            <person name="Drula E."/>
            <person name="Ayuso-Fernandez I."/>
            <person name="Pacheco R."/>
            <person name="Padilla G."/>
            <person name="Ferreira P."/>
            <person name="Barriuso J."/>
            <person name="Kellner H."/>
            <person name="Castanera R."/>
            <person name="Alfaro M."/>
            <person name="Ramirez L."/>
            <person name="Pisabarro A.G."/>
            <person name="Kuo A."/>
            <person name="Tritt A."/>
            <person name="Lipzen A."/>
            <person name="He G."/>
            <person name="Yan M."/>
            <person name="Ng V."/>
            <person name="Cullen D."/>
            <person name="Martin F."/>
            <person name="Rosso M.-N."/>
            <person name="Henrissat B."/>
            <person name="Hibbett D."/>
            <person name="Martinez A.T."/>
            <person name="Grigoriev I.V."/>
        </authorList>
    </citation>
    <scope>NUCLEOTIDE SEQUENCE</scope>
    <source>
        <strain evidence="4">AH 40177</strain>
    </source>
</reference>
<protein>
    <recommendedName>
        <fullName evidence="3">CDR ABC transporter domain-containing protein</fullName>
    </recommendedName>
</protein>
<comment type="caution">
    <text evidence="4">The sequence shown here is derived from an EMBL/GenBank/DDBJ whole genome shotgun (WGS) entry which is preliminary data.</text>
</comment>